<dbReference type="Pfam" id="PF09360">
    <property type="entry name" value="zf-CDGSH"/>
    <property type="match status" value="1"/>
</dbReference>
<dbReference type="Pfam" id="PF06902">
    <property type="entry name" value="Fer4_19"/>
    <property type="match status" value="1"/>
</dbReference>
<dbReference type="GO" id="GO:0051537">
    <property type="term" value="F:2 iron, 2 sulfur cluster binding"/>
    <property type="evidence" value="ECO:0007669"/>
    <property type="project" value="UniProtKB-KW"/>
</dbReference>
<dbReference type="OrthoDB" id="9795032at2"/>
<keyword evidence="4" id="KW-0411">Iron-sulfur</keyword>
<evidence type="ECO:0000313" key="6">
    <source>
        <dbReference type="EMBL" id="THD66340.1"/>
    </source>
</evidence>
<dbReference type="EMBL" id="SSMC01000003">
    <property type="protein sequence ID" value="THD66340.1"/>
    <property type="molecule type" value="Genomic_DNA"/>
</dbReference>
<evidence type="ECO:0000259" key="5">
    <source>
        <dbReference type="SMART" id="SM00704"/>
    </source>
</evidence>
<keyword evidence="1" id="KW-0001">2Fe-2S</keyword>
<gene>
    <name evidence="6" type="ORF">E7Z59_11030</name>
</gene>
<proteinExistence type="predicted"/>
<dbReference type="RefSeq" id="WP_136336412.1">
    <property type="nucleotide sequence ID" value="NZ_QXMP01000006.1"/>
</dbReference>
<dbReference type="InterPro" id="IPR010693">
    <property type="entry name" value="Divergent_4Fe-4S_mono-cluster"/>
</dbReference>
<evidence type="ECO:0000256" key="3">
    <source>
        <dbReference type="ARBA" id="ARBA00023004"/>
    </source>
</evidence>
<protein>
    <recommendedName>
        <fullName evidence="5">Iron-binding zinc finger CDGSH type domain-containing protein</fullName>
    </recommendedName>
</protein>
<dbReference type="Proteomes" id="UP000305939">
    <property type="component" value="Unassembled WGS sequence"/>
</dbReference>
<accession>A0A4S3LXQ0</accession>
<dbReference type="Gene3D" id="3.40.5.90">
    <property type="entry name" value="CDGSH iron-sulfur domain, mitoNEET-type"/>
    <property type="match status" value="1"/>
</dbReference>
<name>A0A4S3LXQ0_9FLAO</name>
<keyword evidence="3" id="KW-0408">Iron</keyword>
<comment type="caution">
    <text evidence="6">The sequence shown here is derived from an EMBL/GenBank/DDBJ whole genome shotgun (WGS) entry which is preliminary data.</text>
</comment>
<evidence type="ECO:0000256" key="1">
    <source>
        <dbReference type="ARBA" id="ARBA00022714"/>
    </source>
</evidence>
<dbReference type="InterPro" id="IPR042216">
    <property type="entry name" value="MitoNEET_CISD"/>
</dbReference>
<evidence type="ECO:0000256" key="2">
    <source>
        <dbReference type="ARBA" id="ARBA00022723"/>
    </source>
</evidence>
<evidence type="ECO:0000313" key="7">
    <source>
        <dbReference type="Proteomes" id="UP000305939"/>
    </source>
</evidence>
<dbReference type="InterPro" id="IPR018967">
    <property type="entry name" value="FeS-contain_CDGSH-typ"/>
</dbReference>
<evidence type="ECO:0000256" key="4">
    <source>
        <dbReference type="ARBA" id="ARBA00023014"/>
    </source>
</evidence>
<keyword evidence="7" id="KW-1185">Reference proteome</keyword>
<organism evidence="6 7">
    <name type="scientific">Robertkochia marina</name>
    <dbReference type="NCBI Taxonomy" id="1227945"/>
    <lineage>
        <taxon>Bacteria</taxon>
        <taxon>Pseudomonadati</taxon>
        <taxon>Bacteroidota</taxon>
        <taxon>Flavobacteriia</taxon>
        <taxon>Flavobacteriales</taxon>
        <taxon>Flavobacteriaceae</taxon>
        <taxon>Robertkochia</taxon>
    </lineage>
</organism>
<dbReference type="AlphaFoldDB" id="A0A4S3LXQ0"/>
<dbReference type="GO" id="GO:0046872">
    <property type="term" value="F:metal ion binding"/>
    <property type="evidence" value="ECO:0007669"/>
    <property type="project" value="UniProtKB-KW"/>
</dbReference>
<keyword evidence="2" id="KW-0479">Metal-binding</keyword>
<dbReference type="SMART" id="SM00704">
    <property type="entry name" value="ZnF_CDGSH"/>
    <property type="match status" value="1"/>
</dbReference>
<sequence length="141" mass="15360">MSKKEYTNGEVTVVWKPGLCIHSAVCVKGLPDVFRPDEKPWIKTDAAGTQAIVDQVQKCPSGALSYFMNDDEAQATTAGHDKETLVEIMKGGPLLVHGKLHLNYPDGKVEEKEQTTAFCRCGHSANKPFCDGAHRKAGFEG</sequence>
<dbReference type="GO" id="GO:0005737">
    <property type="term" value="C:cytoplasm"/>
    <property type="evidence" value="ECO:0007669"/>
    <property type="project" value="UniProtKB-ARBA"/>
</dbReference>
<feature type="domain" description="Iron-binding zinc finger CDGSH type" evidence="5">
    <location>
        <begin position="103"/>
        <end position="140"/>
    </location>
</feature>
<reference evidence="6 7" key="1">
    <citation type="submission" date="2019-04" db="EMBL/GenBank/DDBJ databases">
        <title>Draft genome sequence of Robertkochia marina CC-AMO-30D.</title>
        <authorList>
            <person name="Hameed A."/>
            <person name="Lin S.-Y."/>
            <person name="Shahina M."/>
            <person name="Lai W.-A."/>
            <person name="Young C.-C."/>
        </authorList>
    </citation>
    <scope>NUCLEOTIDE SEQUENCE [LARGE SCALE GENOMIC DNA]</scope>
    <source>
        <strain evidence="6 7">CC-AMO-30D</strain>
    </source>
</reference>